<evidence type="ECO:0000313" key="15">
    <source>
        <dbReference type="EMBL" id="MBB4018040.1"/>
    </source>
</evidence>
<dbReference type="NCBIfam" id="TIGR00036">
    <property type="entry name" value="dapB"/>
    <property type="match status" value="1"/>
</dbReference>
<comment type="catalytic activity">
    <reaction evidence="11">
        <text>(S)-2,3,4,5-tetrahydrodipicolinate + NAD(+) + H2O = (2S,4S)-4-hydroxy-2,3,4,5-tetrahydrodipicolinate + NADH + H(+)</text>
        <dbReference type="Rhea" id="RHEA:35323"/>
        <dbReference type="ChEBI" id="CHEBI:15377"/>
        <dbReference type="ChEBI" id="CHEBI:15378"/>
        <dbReference type="ChEBI" id="CHEBI:16845"/>
        <dbReference type="ChEBI" id="CHEBI:57540"/>
        <dbReference type="ChEBI" id="CHEBI:57945"/>
        <dbReference type="ChEBI" id="CHEBI:67139"/>
        <dbReference type="EC" id="1.17.1.8"/>
    </reaction>
</comment>
<dbReference type="AlphaFoldDB" id="A0A840BYJ8"/>
<dbReference type="Gene3D" id="3.40.50.720">
    <property type="entry name" value="NAD(P)-binding Rossmann-like Domain"/>
    <property type="match status" value="1"/>
</dbReference>
<dbReference type="GO" id="GO:0019877">
    <property type="term" value="P:diaminopimelate biosynthetic process"/>
    <property type="evidence" value="ECO:0007669"/>
    <property type="project" value="UniProtKB-KW"/>
</dbReference>
<dbReference type="CDD" id="cd02274">
    <property type="entry name" value="DHDPR_N"/>
    <property type="match status" value="1"/>
</dbReference>
<keyword evidence="16" id="KW-1185">Reference proteome</keyword>
<dbReference type="SUPFAM" id="SSF55347">
    <property type="entry name" value="Glyceraldehyde-3-phosphate dehydrogenase-like, C-terminal domain"/>
    <property type="match status" value="1"/>
</dbReference>
<dbReference type="GO" id="GO:0005829">
    <property type="term" value="C:cytosol"/>
    <property type="evidence" value="ECO:0007669"/>
    <property type="project" value="TreeGrafter"/>
</dbReference>
<evidence type="ECO:0000256" key="10">
    <source>
        <dbReference type="ARBA" id="ARBA00049080"/>
    </source>
</evidence>
<comment type="similarity">
    <text evidence="1">Belongs to the DapB family.</text>
</comment>
<dbReference type="Pfam" id="PF01113">
    <property type="entry name" value="DapB_N"/>
    <property type="match status" value="1"/>
</dbReference>
<evidence type="ECO:0000259" key="14">
    <source>
        <dbReference type="Pfam" id="PF05173"/>
    </source>
</evidence>
<gene>
    <name evidence="15" type="ORF">GGR16_003074</name>
</gene>
<evidence type="ECO:0000256" key="4">
    <source>
        <dbReference type="ARBA" id="ARBA00022915"/>
    </source>
</evidence>
<dbReference type="PANTHER" id="PTHR20836">
    <property type="entry name" value="DIHYDRODIPICOLINATE REDUCTASE"/>
    <property type="match status" value="1"/>
</dbReference>
<comment type="caution">
    <text evidence="15">The sequence shown here is derived from an EMBL/GenBank/DDBJ whole genome shotgun (WGS) entry which is preliminary data.</text>
</comment>
<reference evidence="15 16" key="1">
    <citation type="submission" date="2020-08" db="EMBL/GenBank/DDBJ databases">
        <title>Genomic Encyclopedia of Type Strains, Phase IV (KMG-IV): sequencing the most valuable type-strain genomes for metagenomic binning, comparative biology and taxonomic classification.</title>
        <authorList>
            <person name="Goeker M."/>
        </authorList>
    </citation>
    <scope>NUCLEOTIDE SEQUENCE [LARGE SCALE GENOMIC DNA]</scope>
    <source>
        <strain evidence="15 16">DSM 103737</strain>
    </source>
</reference>
<organism evidence="15 16">
    <name type="scientific">Chelatococcus caeni</name>
    <dbReference type="NCBI Taxonomy" id="1348468"/>
    <lineage>
        <taxon>Bacteria</taxon>
        <taxon>Pseudomonadati</taxon>
        <taxon>Pseudomonadota</taxon>
        <taxon>Alphaproteobacteria</taxon>
        <taxon>Hyphomicrobiales</taxon>
        <taxon>Chelatococcaceae</taxon>
        <taxon>Chelatococcus</taxon>
    </lineage>
</organism>
<dbReference type="PIRSF" id="PIRSF000161">
    <property type="entry name" value="DHPR"/>
    <property type="match status" value="1"/>
</dbReference>
<keyword evidence="3" id="KW-0521">NADP</keyword>
<proteinExistence type="inferred from homology"/>
<evidence type="ECO:0000313" key="16">
    <source>
        <dbReference type="Proteomes" id="UP000577362"/>
    </source>
</evidence>
<dbReference type="Pfam" id="PF05173">
    <property type="entry name" value="DapB_C"/>
    <property type="match status" value="1"/>
</dbReference>
<dbReference type="EC" id="1.17.1.8" evidence="9 12"/>
<protein>
    <recommendedName>
        <fullName evidence="9 12">4-hydroxy-tetrahydrodipicolinate reductase</fullName>
        <ecNumber evidence="9 12">1.17.1.8</ecNumber>
    </recommendedName>
</protein>
<dbReference type="SUPFAM" id="SSF51735">
    <property type="entry name" value="NAD(P)-binding Rossmann-fold domains"/>
    <property type="match status" value="1"/>
</dbReference>
<dbReference type="GO" id="GO:0009089">
    <property type="term" value="P:lysine biosynthetic process via diaminopimelate"/>
    <property type="evidence" value="ECO:0007669"/>
    <property type="project" value="UniProtKB-UniRule"/>
</dbReference>
<feature type="domain" description="Dihydrodipicolinate reductase N-terminal" evidence="13">
    <location>
        <begin position="2"/>
        <end position="125"/>
    </location>
</feature>
<evidence type="ECO:0000256" key="2">
    <source>
        <dbReference type="ARBA" id="ARBA00022605"/>
    </source>
</evidence>
<feature type="domain" description="Dihydrodipicolinate reductase C-terminal" evidence="14">
    <location>
        <begin position="130"/>
        <end position="257"/>
    </location>
</feature>
<evidence type="ECO:0000256" key="3">
    <source>
        <dbReference type="ARBA" id="ARBA00022857"/>
    </source>
</evidence>
<dbReference type="InterPro" id="IPR022663">
    <property type="entry name" value="DapB_C"/>
</dbReference>
<keyword evidence="6" id="KW-0520">NAD</keyword>
<evidence type="ECO:0000256" key="12">
    <source>
        <dbReference type="NCBIfam" id="TIGR00036"/>
    </source>
</evidence>
<dbReference type="EMBL" id="JACIEN010000003">
    <property type="protein sequence ID" value="MBB4018040.1"/>
    <property type="molecule type" value="Genomic_DNA"/>
</dbReference>
<accession>A0A840BYJ8</accession>
<evidence type="ECO:0000256" key="1">
    <source>
        <dbReference type="ARBA" id="ARBA00006642"/>
    </source>
</evidence>
<evidence type="ECO:0000256" key="11">
    <source>
        <dbReference type="ARBA" id="ARBA00049396"/>
    </source>
</evidence>
<dbReference type="RefSeq" id="WP_026014804.1">
    <property type="nucleotide sequence ID" value="NZ_JACIEN010000003.1"/>
</dbReference>
<evidence type="ECO:0000256" key="8">
    <source>
        <dbReference type="ARBA" id="ARBA00037922"/>
    </source>
</evidence>
<comment type="catalytic activity">
    <reaction evidence="10">
        <text>(S)-2,3,4,5-tetrahydrodipicolinate + NADP(+) + H2O = (2S,4S)-4-hydroxy-2,3,4,5-tetrahydrodipicolinate + NADPH + H(+)</text>
        <dbReference type="Rhea" id="RHEA:35331"/>
        <dbReference type="ChEBI" id="CHEBI:15377"/>
        <dbReference type="ChEBI" id="CHEBI:15378"/>
        <dbReference type="ChEBI" id="CHEBI:16845"/>
        <dbReference type="ChEBI" id="CHEBI:57783"/>
        <dbReference type="ChEBI" id="CHEBI:58349"/>
        <dbReference type="ChEBI" id="CHEBI:67139"/>
        <dbReference type="EC" id="1.17.1.8"/>
    </reaction>
</comment>
<dbReference type="GO" id="GO:0008839">
    <property type="term" value="F:4-hydroxy-tetrahydrodipicolinate reductase"/>
    <property type="evidence" value="ECO:0007669"/>
    <property type="project" value="UniProtKB-UniRule"/>
</dbReference>
<dbReference type="InterPro" id="IPR000846">
    <property type="entry name" value="DapB_N"/>
</dbReference>
<dbReference type="PANTHER" id="PTHR20836:SF0">
    <property type="entry name" value="4-HYDROXY-TETRAHYDRODIPICOLINATE REDUCTASE 1, CHLOROPLASTIC-RELATED"/>
    <property type="match status" value="1"/>
</dbReference>
<dbReference type="Proteomes" id="UP000577362">
    <property type="component" value="Unassembled WGS sequence"/>
</dbReference>
<evidence type="ECO:0000256" key="9">
    <source>
        <dbReference type="ARBA" id="ARBA00038983"/>
    </source>
</evidence>
<evidence type="ECO:0000259" key="13">
    <source>
        <dbReference type="Pfam" id="PF01113"/>
    </source>
</evidence>
<dbReference type="InterPro" id="IPR023940">
    <property type="entry name" value="DHDPR_bac"/>
</dbReference>
<dbReference type="InterPro" id="IPR036291">
    <property type="entry name" value="NAD(P)-bd_dom_sf"/>
</dbReference>
<evidence type="ECO:0000256" key="7">
    <source>
        <dbReference type="ARBA" id="ARBA00023154"/>
    </source>
</evidence>
<comment type="pathway">
    <text evidence="8">Amino-acid biosynthesis; L-lysine biosynthesis via DAP pathway; (S)-tetrahydrodipicolinate from L-aspartate: step 4/4.</text>
</comment>
<keyword evidence="2" id="KW-0028">Amino-acid biosynthesis</keyword>
<keyword evidence="5 15" id="KW-0560">Oxidoreductase</keyword>
<keyword evidence="7" id="KW-0457">Lysine biosynthesis</keyword>
<evidence type="ECO:0000256" key="6">
    <source>
        <dbReference type="ARBA" id="ARBA00023027"/>
    </source>
</evidence>
<keyword evidence="4" id="KW-0220">Diaminopimelate biosynthesis</keyword>
<evidence type="ECO:0000256" key="5">
    <source>
        <dbReference type="ARBA" id="ARBA00023002"/>
    </source>
</evidence>
<dbReference type="Gene3D" id="3.30.360.10">
    <property type="entry name" value="Dihydrodipicolinate Reductase, domain 2"/>
    <property type="match status" value="1"/>
</dbReference>
<sequence>MIRVIIAGATGWVGKALVAAVHEAPDLALVAAVARSAAGRDAGEVAGIGPIGVEILPDVDAALAAQADVLVDYTKPGAVKAHALKAIAAGCHVVVGTSGLGAEDYAEIDDAAEERGIGVIAAGNFSITATLMKRFALEAAKYVPDVEIIDYAAAQKPDVPSGTARELAETLSFERLHPTSRPVDDLSGIRETRGGAVGLSTPVQVHSVRMPGYRLSCEVLFGLDDERLALRHDAGSSAAPYVGGTLLAVRKVAEKPGLRRGLDSIMD</sequence>
<name>A0A840BYJ8_9HYPH</name>